<evidence type="ECO:0000313" key="2">
    <source>
        <dbReference type="EMBL" id="CAG5110341.1"/>
    </source>
</evidence>
<feature type="transmembrane region" description="Helical" evidence="1">
    <location>
        <begin position="143"/>
        <end position="161"/>
    </location>
</feature>
<dbReference type="EMBL" id="OU015567">
    <property type="protein sequence ID" value="CAG5110341.1"/>
    <property type="molecule type" value="Genomic_DNA"/>
</dbReference>
<dbReference type="Proteomes" id="UP001158576">
    <property type="component" value="Chromosome 2"/>
</dbReference>
<sequence>MSIAGKSALLSKDSKNLEEIAKREGVTSRAAGQAVNSALFVSSSKYLSDLLKQRDFCERECFSQNRSSLDCSKFLSSKSRNPNQCIESILYIPLAIVVLSLILQLVYGLISVGKQRGIPLVGDFSSKIPAVAKLGKKWLKAEMCITLLISIFNFAIGAFQLSS</sequence>
<keyword evidence="1" id="KW-0472">Membrane</keyword>
<keyword evidence="1" id="KW-0812">Transmembrane</keyword>
<protein>
    <submittedName>
        <fullName evidence="2">Oidioi.mRNA.OKI2018_I69.chr2.g4753.t1.cds</fullName>
    </submittedName>
</protein>
<gene>
    <name evidence="2" type="ORF">OKIOD_LOCUS13518</name>
</gene>
<name>A0ABN7SYE6_OIKDI</name>
<reference evidence="2 3" key="1">
    <citation type="submission" date="2021-04" db="EMBL/GenBank/DDBJ databases">
        <authorList>
            <person name="Bliznina A."/>
        </authorList>
    </citation>
    <scope>NUCLEOTIDE SEQUENCE [LARGE SCALE GENOMIC DNA]</scope>
</reference>
<feature type="transmembrane region" description="Helical" evidence="1">
    <location>
        <begin position="89"/>
        <end position="110"/>
    </location>
</feature>
<evidence type="ECO:0000256" key="1">
    <source>
        <dbReference type="SAM" id="Phobius"/>
    </source>
</evidence>
<keyword evidence="1" id="KW-1133">Transmembrane helix</keyword>
<organism evidence="2 3">
    <name type="scientific">Oikopleura dioica</name>
    <name type="common">Tunicate</name>
    <dbReference type="NCBI Taxonomy" id="34765"/>
    <lineage>
        <taxon>Eukaryota</taxon>
        <taxon>Metazoa</taxon>
        <taxon>Chordata</taxon>
        <taxon>Tunicata</taxon>
        <taxon>Appendicularia</taxon>
        <taxon>Copelata</taxon>
        <taxon>Oikopleuridae</taxon>
        <taxon>Oikopleura</taxon>
    </lineage>
</organism>
<proteinExistence type="predicted"/>
<accession>A0ABN7SYE6</accession>
<keyword evidence="3" id="KW-1185">Reference proteome</keyword>
<evidence type="ECO:0000313" key="3">
    <source>
        <dbReference type="Proteomes" id="UP001158576"/>
    </source>
</evidence>